<dbReference type="GO" id="GO:0000166">
    <property type="term" value="F:nucleotide binding"/>
    <property type="evidence" value="ECO:0007669"/>
    <property type="project" value="UniProtKB-KW"/>
</dbReference>
<gene>
    <name evidence="17" type="primary">nrdJ</name>
    <name evidence="17" type="ORF">CLHOM_04230</name>
</gene>
<dbReference type="SUPFAM" id="SSF51998">
    <property type="entry name" value="PFL-like glycyl radical enzymes"/>
    <property type="match status" value="1"/>
</dbReference>
<evidence type="ECO:0000256" key="13">
    <source>
        <dbReference type="RuleBase" id="RU364064"/>
    </source>
</evidence>
<keyword evidence="9" id="KW-1015">Disulfide bond</keyword>
<evidence type="ECO:0000256" key="1">
    <source>
        <dbReference type="ARBA" id="ARBA00001922"/>
    </source>
</evidence>
<evidence type="ECO:0000256" key="12">
    <source>
        <dbReference type="ARBA" id="ARBA00047754"/>
    </source>
</evidence>
<comment type="catalytic activity">
    <reaction evidence="12 13">
        <text>a 2'-deoxyribonucleoside 5'-diphosphate + [thioredoxin]-disulfide + H2O = a ribonucleoside 5'-diphosphate + [thioredoxin]-dithiol</text>
        <dbReference type="Rhea" id="RHEA:23252"/>
        <dbReference type="Rhea" id="RHEA-COMP:10698"/>
        <dbReference type="Rhea" id="RHEA-COMP:10700"/>
        <dbReference type="ChEBI" id="CHEBI:15377"/>
        <dbReference type="ChEBI" id="CHEBI:29950"/>
        <dbReference type="ChEBI" id="CHEBI:50058"/>
        <dbReference type="ChEBI" id="CHEBI:57930"/>
        <dbReference type="ChEBI" id="CHEBI:73316"/>
        <dbReference type="EC" id="1.17.4.1"/>
    </reaction>
</comment>
<evidence type="ECO:0000259" key="14">
    <source>
        <dbReference type="Pfam" id="PF02867"/>
    </source>
</evidence>
<keyword evidence="10 13" id="KW-0170">Cobalt</keyword>
<comment type="cofactor">
    <cofactor evidence="1 13">
        <name>adenosylcob(III)alamin</name>
        <dbReference type="ChEBI" id="CHEBI:18408"/>
    </cofactor>
</comment>
<comment type="caution">
    <text evidence="17">The sequence shown here is derived from an EMBL/GenBank/DDBJ whole genome shotgun (WGS) entry which is preliminary data.</text>
</comment>
<protein>
    <recommendedName>
        <fullName evidence="4 13">Vitamin B12-dependent ribonucleotide reductase</fullName>
        <ecNumber evidence="3 13">1.17.4.1</ecNumber>
    </recommendedName>
</protein>
<feature type="domain" description="Ribonucleotide reductase large subunit C-terminal" evidence="14">
    <location>
        <begin position="177"/>
        <end position="766"/>
    </location>
</feature>
<sequence length="995" mass="111541">MDSIKKILIRYYTKELEKDSSKTVYDLFQWKKVDVILKDYKTGETLTDMRSLEFPINFSQNACDIIASKYFRRTGVPNKLGYENSMKMVAHRLVNFWLEALKDEKIITTEEEAKIYYDEMVYGLLSQMYAPNSPQWFNTGLSLSYGIKGSKQGNYYYSEKDNSVVESLDAYSRTQASACFILSIEDKLLGPHSISEQYVTETRLFKGGSGTGTNFSHLRAKGEPLSGGGFSSGLMSFLKGLDRNAGAIKSGGTTRRAAKMLCLDVDHPEIMDFITWKAKEEDKVRALGKMGYDISFEGEAYETVSGQNGNNSVRFSDDFMRKVNNLSINSDAKIELKGRVSNIVNKTLLVSELWDAFNKSAYECADPAPQFDDIFNAWHTCPSGEDGVFNAPYNRINSTNPCGEYAFLDDTSCNLASINIFNFYNINKKEFDLDGYIHMVGLIQLALEASIHWGQFPTEDIARKTYLFRTTGLGIANLASLFMAIGYPYDSDEARALASALIGILTGYSYYISSLMAKEVGSFNKYEINKEHMLRVIRNHSRVAGALDSAYENLNYEPIKVDHNLLNNKNHSKLSVTLKEIWKNALKSGEKYGYRNAQVSVMAPTGTISLAMDSGATSIEPFFSHVVYKKLSGGGFMTIVNPVLEVSLKNLGYTDQEIDDIVNYIMRKETIEENGFEYEKIVDGKIEGAPHLKEEHLPIFDTANKCGSGKRYIAPMGHVKLVAAITPLISGAVSKTVNLPKTATIDEFKSVTLNSWCLGVKGITLYRDGSKASQPLNTSLSEDGSKRIEDLNYYELLDKVRDLQSKHHYSKRDKLIGIRQGTTHPAQIDDVKIYTTVNRNTEGEISEIYITTDREGTIITGLLNSLSKSISVMLQYHVAPQDIARMLRGQKYEPYGYVKKHPYIKYVTSISDLISKIIDIELGDFTRCQVKDEEYMAKTLNANFRNSYTAPKPEDISQEGERLYDSICPTCSSTRMVKNGTCKVCLDCGSTTGCS</sequence>
<name>A0A0L6ZEU1_9CLOT</name>
<dbReference type="Pfam" id="PF08471">
    <property type="entry name" value="Ribonuc_red_2_N"/>
    <property type="match status" value="1"/>
</dbReference>
<dbReference type="InterPro" id="IPR024434">
    <property type="entry name" value="TSCPD_dom"/>
</dbReference>
<dbReference type="InterPro" id="IPR013344">
    <property type="entry name" value="RNR_NrdJ/NrdZ"/>
</dbReference>
<reference evidence="18" key="1">
    <citation type="submission" date="2015-08" db="EMBL/GenBank/DDBJ databases">
        <title>Genome sequence of the strict anaerobe Clostridium homopropionicum LuHBu1 (DSM 5847T).</title>
        <authorList>
            <person name="Poehlein A."/>
            <person name="Beck M."/>
            <person name="Schiel-Bengelsdorf B."/>
            <person name="Bengelsdorf F.R."/>
            <person name="Daniel R."/>
            <person name="Duerre P."/>
        </authorList>
    </citation>
    <scope>NUCLEOTIDE SEQUENCE [LARGE SCALE GENOMIC DNA]</scope>
    <source>
        <strain evidence="18">DSM 5847</strain>
    </source>
</reference>
<dbReference type="PRINTS" id="PR01183">
    <property type="entry name" value="RIBORDTASEM1"/>
</dbReference>
<evidence type="ECO:0000259" key="15">
    <source>
        <dbReference type="Pfam" id="PF08471"/>
    </source>
</evidence>
<dbReference type="RefSeq" id="WP_052220021.1">
    <property type="nucleotide sequence ID" value="NZ_LHUR01000010.1"/>
</dbReference>
<dbReference type="PANTHER" id="PTHR43371:SF1">
    <property type="entry name" value="RIBONUCLEOSIDE-DIPHOSPHATE REDUCTASE"/>
    <property type="match status" value="1"/>
</dbReference>
<evidence type="ECO:0000256" key="3">
    <source>
        <dbReference type="ARBA" id="ARBA00012274"/>
    </source>
</evidence>
<dbReference type="Gene3D" id="3.20.70.20">
    <property type="match status" value="1"/>
</dbReference>
<dbReference type="GO" id="GO:0071897">
    <property type="term" value="P:DNA biosynthetic process"/>
    <property type="evidence" value="ECO:0007669"/>
    <property type="project" value="UniProtKB-KW"/>
</dbReference>
<keyword evidence="18" id="KW-1185">Reference proteome</keyword>
<evidence type="ECO:0000313" key="17">
    <source>
        <dbReference type="EMBL" id="KOA21293.1"/>
    </source>
</evidence>
<dbReference type="GO" id="GO:0050897">
    <property type="term" value="F:cobalt ion binding"/>
    <property type="evidence" value="ECO:0007669"/>
    <property type="project" value="InterPro"/>
</dbReference>
<dbReference type="AlphaFoldDB" id="A0A0L6ZEU1"/>
<dbReference type="Proteomes" id="UP000037043">
    <property type="component" value="Unassembled WGS sequence"/>
</dbReference>
<evidence type="ECO:0000256" key="9">
    <source>
        <dbReference type="ARBA" id="ARBA00023157"/>
    </source>
</evidence>
<keyword evidence="6 13" id="KW-0237">DNA synthesis</keyword>
<evidence type="ECO:0000256" key="4">
    <source>
        <dbReference type="ARBA" id="ARBA00014409"/>
    </source>
</evidence>
<proteinExistence type="inferred from homology"/>
<comment type="function">
    <text evidence="11 13">Catalyzes the reduction of ribonucleotides to deoxyribonucleotides. May function to provide a pool of deoxyribonucleotide precursors for DNA repair during oxygen limitation and/or for immediate growth after restoration of oxygen.</text>
</comment>
<comment type="similarity">
    <text evidence="2 13">Belongs to the ribonucleoside diphosphate reductase class-2 family.</text>
</comment>
<dbReference type="Pfam" id="PF02867">
    <property type="entry name" value="Ribonuc_red_lgC"/>
    <property type="match status" value="1"/>
</dbReference>
<dbReference type="GO" id="GO:0031419">
    <property type="term" value="F:cobalamin binding"/>
    <property type="evidence" value="ECO:0007669"/>
    <property type="project" value="UniProtKB-KW"/>
</dbReference>
<dbReference type="InterPro" id="IPR050862">
    <property type="entry name" value="RdRp_reductase_class-2"/>
</dbReference>
<evidence type="ECO:0000256" key="8">
    <source>
        <dbReference type="ARBA" id="ARBA00023002"/>
    </source>
</evidence>
<evidence type="ECO:0000259" key="16">
    <source>
        <dbReference type="Pfam" id="PF12637"/>
    </source>
</evidence>
<dbReference type="InterPro" id="IPR000788">
    <property type="entry name" value="RNR_lg_C"/>
</dbReference>
<dbReference type="GO" id="GO:0004748">
    <property type="term" value="F:ribonucleoside-diphosphate reductase activity, thioredoxin disulfide as acceptor"/>
    <property type="evidence" value="ECO:0007669"/>
    <property type="project" value="UniProtKB-EC"/>
</dbReference>
<dbReference type="NCBIfam" id="NF005122">
    <property type="entry name" value="PRK06556.1"/>
    <property type="match status" value="1"/>
</dbReference>
<dbReference type="PATRIC" id="fig|1121318.3.peg.428"/>
<evidence type="ECO:0000256" key="6">
    <source>
        <dbReference type="ARBA" id="ARBA00022634"/>
    </source>
</evidence>
<dbReference type="Pfam" id="PF12637">
    <property type="entry name" value="TSCPD"/>
    <property type="match status" value="1"/>
</dbReference>
<keyword evidence="7 13" id="KW-0547">Nucleotide-binding</keyword>
<dbReference type="NCBIfam" id="TIGR02504">
    <property type="entry name" value="NrdJ_Z"/>
    <property type="match status" value="1"/>
</dbReference>
<dbReference type="CDD" id="cd02888">
    <property type="entry name" value="RNR_II_dimer"/>
    <property type="match status" value="1"/>
</dbReference>
<accession>A0A0L6ZEU1</accession>
<feature type="domain" description="TSCPD" evidence="16">
    <location>
        <begin position="823"/>
        <end position="919"/>
    </location>
</feature>
<feature type="domain" description="Ribonucleotide reductase class II vitamin B12-dependent N-terminal" evidence="15">
    <location>
        <begin position="34"/>
        <end position="127"/>
    </location>
</feature>
<dbReference type="PANTHER" id="PTHR43371">
    <property type="entry name" value="VITAMIN B12-DEPENDENT RIBONUCLEOTIDE REDUCTASE"/>
    <property type="match status" value="1"/>
</dbReference>
<evidence type="ECO:0000313" key="18">
    <source>
        <dbReference type="Proteomes" id="UP000037043"/>
    </source>
</evidence>
<evidence type="ECO:0000256" key="2">
    <source>
        <dbReference type="ARBA" id="ARBA00007405"/>
    </source>
</evidence>
<evidence type="ECO:0000256" key="10">
    <source>
        <dbReference type="ARBA" id="ARBA00023285"/>
    </source>
</evidence>
<dbReference type="EMBL" id="LHUR01000010">
    <property type="protein sequence ID" value="KOA21293.1"/>
    <property type="molecule type" value="Genomic_DNA"/>
</dbReference>
<dbReference type="STRING" id="36844.SAMN04488501_107169"/>
<organism evidence="17 18">
    <name type="scientific">Clostridium homopropionicum DSM 5847</name>
    <dbReference type="NCBI Taxonomy" id="1121318"/>
    <lineage>
        <taxon>Bacteria</taxon>
        <taxon>Bacillati</taxon>
        <taxon>Bacillota</taxon>
        <taxon>Clostridia</taxon>
        <taxon>Eubacteriales</taxon>
        <taxon>Clostridiaceae</taxon>
        <taxon>Clostridium</taxon>
    </lineage>
</organism>
<evidence type="ECO:0000256" key="5">
    <source>
        <dbReference type="ARBA" id="ARBA00022628"/>
    </source>
</evidence>
<keyword evidence="8 13" id="KW-0560">Oxidoreductase</keyword>
<evidence type="ECO:0000256" key="11">
    <source>
        <dbReference type="ARBA" id="ARBA00025437"/>
    </source>
</evidence>
<dbReference type="EC" id="1.17.4.1" evidence="3 13"/>
<keyword evidence="5 13" id="KW-0846">Cobalamin</keyword>
<evidence type="ECO:0000256" key="7">
    <source>
        <dbReference type="ARBA" id="ARBA00022741"/>
    </source>
</evidence>
<dbReference type="InterPro" id="IPR013678">
    <property type="entry name" value="RNR_2_N"/>
</dbReference>